<evidence type="ECO:0000313" key="6">
    <source>
        <dbReference type="Proteomes" id="UP000295678"/>
    </source>
</evidence>
<dbReference type="GO" id="GO:1904680">
    <property type="term" value="F:peptide transmembrane transporter activity"/>
    <property type="evidence" value="ECO:0007669"/>
    <property type="project" value="TreeGrafter"/>
</dbReference>
<accession>A0A4R3M1I0</accession>
<dbReference type="RefSeq" id="WP_132807582.1">
    <property type="nucleotide sequence ID" value="NZ_SMAK01000011.1"/>
</dbReference>
<organism evidence="5 6">
    <name type="scientific">Tepidamorphus gemmatus</name>
    <dbReference type="NCBI Taxonomy" id="747076"/>
    <lineage>
        <taxon>Bacteria</taxon>
        <taxon>Pseudomonadati</taxon>
        <taxon>Pseudomonadota</taxon>
        <taxon>Alphaproteobacteria</taxon>
        <taxon>Hyphomicrobiales</taxon>
        <taxon>Tepidamorphaceae</taxon>
        <taxon>Tepidamorphus</taxon>
    </lineage>
</organism>
<dbReference type="InterPro" id="IPR000914">
    <property type="entry name" value="SBP_5_dom"/>
</dbReference>
<name>A0A4R3M1I0_9HYPH</name>
<dbReference type="AlphaFoldDB" id="A0A4R3M1I0"/>
<comment type="caution">
    <text evidence="5">The sequence shown here is derived from an EMBL/GenBank/DDBJ whole genome shotgun (WGS) entry which is preliminary data.</text>
</comment>
<dbReference type="PIRSF" id="PIRSF002741">
    <property type="entry name" value="MppA"/>
    <property type="match status" value="1"/>
</dbReference>
<dbReference type="Gene3D" id="3.10.105.10">
    <property type="entry name" value="Dipeptide-binding Protein, Domain 3"/>
    <property type="match status" value="1"/>
</dbReference>
<dbReference type="InterPro" id="IPR030678">
    <property type="entry name" value="Peptide/Ni-bd"/>
</dbReference>
<dbReference type="GO" id="GO:0030288">
    <property type="term" value="C:outer membrane-bounded periplasmic space"/>
    <property type="evidence" value="ECO:0007669"/>
    <property type="project" value="UniProtKB-ARBA"/>
</dbReference>
<feature type="signal peptide" evidence="3">
    <location>
        <begin position="1"/>
        <end position="23"/>
    </location>
</feature>
<sequence length="509" mass="55277">MKRARMALAAVAMSAIMSPFALWAEDRTLTVVAPWEIKGFDPSVTGYAFTRMEVAETLIEIGDDGLPIPALAASWIVSEDGRTWRFDLRPNVTYHDGSRMTAADVVHSLEIARGKPGVLDKVPIESIEAVGDAAVLIRLSSPFSPLLAFLAHTSAQILAPASYAADGSVTQIVATGPYRIVSVEPPQRFTMERFDGYWGEKPEIARTMFLAAGRGETRTLLAESGDAQIVFNLDPASLQRLAGNDRLEVRAVPLPRVITMKVNAAYPPLADAQVPRALSLAMDRQGIASALLRQPDVAASQLFPPGMAAWHNPDLAPLTHDPERARKILAGLGWMPGADGILEKDGVRLAFTIRTYPDRPELPLVATALEDQFREIGVDATIAVGNSGDIPAGHQDGTLEAALIARNFSLVPDPLGTLMQDFGAEGGDWGAMNWKSDALIAAIDTVLTTGDAELAEEQRRVIARILQDELPVIPVVWYVQTAAVSKDVENFSIDPFERSYRLSRMRWAR</sequence>
<dbReference type="Gene3D" id="3.40.190.10">
    <property type="entry name" value="Periplasmic binding protein-like II"/>
    <property type="match status" value="1"/>
</dbReference>
<dbReference type="Proteomes" id="UP000295678">
    <property type="component" value="Unassembled WGS sequence"/>
</dbReference>
<dbReference type="GO" id="GO:0043190">
    <property type="term" value="C:ATP-binding cassette (ABC) transporter complex"/>
    <property type="evidence" value="ECO:0007669"/>
    <property type="project" value="InterPro"/>
</dbReference>
<gene>
    <name evidence="5" type="ORF">EDC22_111100</name>
</gene>
<reference evidence="5 6" key="1">
    <citation type="submission" date="2019-03" db="EMBL/GenBank/DDBJ databases">
        <title>Genomic Encyclopedia of Type Strains, Phase IV (KMG-IV): sequencing the most valuable type-strain genomes for metagenomic binning, comparative biology and taxonomic classification.</title>
        <authorList>
            <person name="Goeker M."/>
        </authorList>
    </citation>
    <scope>NUCLEOTIDE SEQUENCE [LARGE SCALE GENOMIC DNA]</scope>
    <source>
        <strain evidence="5 6">DSM 19345</strain>
    </source>
</reference>
<evidence type="ECO:0000256" key="1">
    <source>
        <dbReference type="ARBA" id="ARBA00004418"/>
    </source>
</evidence>
<comment type="similarity">
    <text evidence="2">Belongs to the bacterial solute-binding protein 5 family.</text>
</comment>
<proteinExistence type="inferred from homology"/>
<dbReference type="Pfam" id="PF00496">
    <property type="entry name" value="SBP_bac_5"/>
    <property type="match status" value="1"/>
</dbReference>
<evidence type="ECO:0000259" key="4">
    <source>
        <dbReference type="Pfam" id="PF00496"/>
    </source>
</evidence>
<comment type="subcellular location">
    <subcellularLocation>
        <location evidence="1">Periplasm</location>
    </subcellularLocation>
</comment>
<feature type="domain" description="Solute-binding protein family 5" evidence="4">
    <location>
        <begin position="67"/>
        <end position="423"/>
    </location>
</feature>
<dbReference type="PANTHER" id="PTHR30290">
    <property type="entry name" value="PERIPLASMIC BINDING COMPONENT OF ABC TRANSPORTER"/>
    <property type="match status" value="1"/>
</dbReference>
<evidence type="ECO:0000256" key="2">
    <source>
        <dbReference type="ARBA" id="ARBA00005695"/>
    </source>
</evidence>
<dbReference type="InterPro" id="IPR039424">
    <property type="entry name" value="SBP_5"/>
</dbReference>
<dbReference type="OrthoDB" id="9803988at2"/>
<feature type="chain" id="PRO_5020963898" evidence="3">
    <location>
        <begin position="24"/>
        <end position="509"/>
    </location>
</feature>
<dbReference type="CDD" id="cd08490">
    <property type="entry name" value="PBP2_NikA_DppA_OppA_like_3"/>
    <property type="match status" value="1"/>
</dbReference>
<keyword evidence="3" id="KW-0732">Signal</keyword>
<dbReference type="EMBL" id="SMAK01000011">
    <property type="protein sequence ID" value="TCT06516.1"/>
    <property type="molecule type" value="Genomic_DNA"/>
</dbReference>
<protein>
    <submittedName>
        <fullName evidence="5">Peptide/nickel transport system substrate-binding protein</fullName>
    </submittedName>
</protein>
<dbReference type="SUPFAM" id="SSF53850">
    <property type="entry name" value="Periplasmic binding protein-like II"/>
    <property type="match status" value="1"/>
</dbReference>
<evidence type="ECO:0000313" key="5">
    <source>
        <dbReference type="EMBL" id="TCT06516.1"/>
    </source>
</evidence>
<evidence type="ECO:0000256" key="3">
    <source>
        <dbReference type="SAM" id="SignalP"/>
    </source>
</evidence>
<dbReference type="GO" id="GO:0015833">
    <property type="term" value="P:peptide transport"/>
    <property type="evidence" value="ECO:0007669"/>
    <property type="project" value="TreeGrafter"/>
</dbReference>
<dbReference type="PANTHER" id="PTHR30290:SF83">
    <property type="entry name" value="ABC TRANSPORTER SUBSTRATE-BINDING PROTEIN"/>
    <property type="match status" value="1"/>
</dbReference>
<keyword evidence="6" id="KW-1185">Reference proteome</keyword>